<protein>
    <recommendedName>
        <fullName evidence="9">Tripartite ATP-independent periplasmic transporters DctQ component domain-containing protein</fullName>
    </recommendedName>
</protein>
<feature type="transmembrane region" description="Helical" evidence="8">
    <location>
        <begin position="90"/>
        <end position="113"/>
    </location>
</feature>
<dbReference type="InterPro" id="IPR007387">
    <property type="entry name" value="TRAP_DctQ"/>
</dbReference>
<keyword evidence="2" id="KW-0813">Transport</keyword>
<dbReference type="InterPro" id="IPR055348">
    <property type="entry name" value="DctQ"/>
</dbReference>
<evidence type="ECO:0000256" key="7">
    <source>
        <dbReference type="ARBA" id="ARBA00023136"/>
    </source>
</evidence>
<dbReference type="PANTHER" id="PTHR35011">
    <property type="entry name" value="2,3-DIKETO-L-GULONATE TRAP TRANSPORTER SMALL PERMEASE PROTEIN YIAM"/>
    <property type="match status" value="1"/>
</dbReference>
<evidence type="ECO:0000256" key="1">
    <source>
        <dbReference type="ARBA" id="ARBA00004429"/>
    </source>
</evidence>
<keyword evidence="4" id="KW-0997">Cell inner membrane</keyword>
<comment type="subcellular location">
    <subcellularLocation>
        <location evidence="1">Cell inner membrane</location>
        <topology evidence="1">Multi-pass membrane protein</topology>
    </subcellularLocation>
</comment>
<sequence length="182" mass="20584">MTLNRIIQPLEAINEKVGQAISWLSLGVVLLTFTVVVLRYGFDIGWIWMQESVTYMYAWIFMLAAGYTLKHEGHVRVDIFYRQFNPRQQAWVNLLGSLFLLFPMFIFIAWISFDYVLTSWRISEASGEAGGLAFVYLLKTSLFLMPLLVLLQGAAMILGSIEILLNNSAGTPANKHPQESAS</sequence>
<dbReference type="Pfam" id="PF04290">
    <property type="entry name" value="DctQ"/>
    <property type="match status" value="1"/>
</dbReference>
<feature type="domain" description="Tripartite ATP-independent periplasmic transporters DctQ component" evidence="9">
    <location>
        <begin position="29"/>
        <end position="159"/>
    </location>
</feature>
<evidence type="ECO:0000256" key="6">
    <source>
        <dbReference type="ARBA" id="ARBA00022989"/>
    </source>
</evidence>
<proteinExistence type="predicted"/>
<evidence type="ECO:0000256" key="3">
    <source>
        <dbReference type="ARBA" id="ARBA00022475"/>
    </source>
</evidence>
<keyword evidence="7 8" id="KW-0472">Membrane</keyword>
<feature type="transmembrane region" description="Helical" evidence="8">
    <location>
        <begin position="21"/>
        <end position="40"/>
    </location>
</feature>
<gene>
    <name evidence="10" type="ORF">MNBD_GAMMA23-1549</name>
</gene>
<evidence type="ECO:0000256" key="8">
    <source>
        <dbReference type="SAM" id="Phobius"/>
    </source>
</evidence>
<feature type="transmembrane region" description="Helical" evidence="8">
    <location>
        <begin position="133"/>
        <end position="158"/>
    </location>
</feature>
<keyword evidence="3" id="KW-1003">Cell membrane</keyword>
<dbReference type="PANTHER" id="PTHR35011:SF4">
    <property type="entry name" value="SLL1102 PROTEIN"/>
    <property type="match status" value="1"/>
</dbReference>
<dbReference type="AlphaFoldDB" id="A0A3B0ZBZ3"/>
<name>A0A3B0ZBZ3_9ZZZZ</name>
<keyword evidence="5 8" id="KW-0812">Transmembrane</keyword>
<feature type="transmembrane region" description="Helical" evidence="8">
    <location>
        <begin position="52"/>
        <end position="69"/>
    </location>
</feature>
<dbReference type="EMBL" id="UOFT01000001">
    <property type="protein sequence ID" value="VAW90925.1"/>
    <property type="molecule type" value="Genomic_DNA"/>
</dbReference>
<dbReference type="GO" id="GO:0005886">
    <property type="term" value="C:plasma membrane"/>
    <property type="evidence" value="ECO:0007669"/>
    <property type="project" value="UniProtKB-SubCell"/>
</dbReference>
<reference evidence="10" key="1">
    <citation type="submission" date="2018-06" db="EMBL/GenBank/DDBJ databases">
        <authorList>
            <person name="Zhirakovskaya E."/>
        </authorList>
    </citation>
    <scope>NUCLEOTIDE SEQUENCE</scope>
</reference>
<evidence type="ECO:0000259" key="9">
    <source>
        <dbReference type="Pfam" id="PF04290"/>
    </source>
</evidence>
<organism evidence="10">
    <name type="scientific">hydrothermal vent metagenome</name>
    <dbReference type="NCBI Taxonomy" id="652676"/>
    <lineage>
        <taxon>unclassified sequences</taxon>
        <taxon>metagenomes</taxon>
        <taxon>ecological metagenomes</taxon>
    </lineage>
</organism>
<keyword evidence="6 8" id="KW-1133">Transmembrane helix</keyword>
<evidence type="ECO:0000256" key="4">
    <source>
        <dbReference type="ARBA" id="ARBA00022519"/>
    </source>
</evidence>
<accession>A0A3B0ZBZ3</accession>
<evidence type="ECO:0000313" key="10">
    <source>
        <dbReference type="EMBL" id="VAW90925.1"/>
    </source>
</evidence>
<evidence type="ECO:0000256" key="5">
    <source>
        <dbReference type="ARBA" id="ARBA00022692"/>
    </source>
</evidence>
<evidence type="ECO:0000256" key="2">
    <source>
        <dbReference type="ARBA" id="ARBA00022448"/>
    </source>
</evidence>